<dbReference type="Gene3D" id="3.40.50.200">
    <property type="entry name" value="Peptidase S8/S53 domain"/>
    <property type="match status" value="1"/>
</dbReference>
<feature type="domain" description="Peptidase S8/S53" evidence="8">
    <location>
        <begin position="146"/>
        <end position="435"/>
    </location>
</feature>
<dbReference type="InterPro" id="IPR000209">
    <property type="entry name" value="Peptidase_S8/S53_dom"/>
</dbReference>
<dbReference type="InterPro" id="IPR022398">
    <property type="entry name" value="Peptidase_S8_His-AS"/>
</dbReference>
<dbReference type="PROSITE" id="PS00137">
    <property type="entry name" value="SUBTILASE_HIS"/>
    <property type="match status" value="1"/>
</dbReference>
<evidence type="ECO:0000313" key="9">
    <source>
        <dbReference type="EMBL" id="TMI73962.1"/>
    </source>
</evidence>
<organism evidence="9 10">
    <name type="scientific">Candidatus Segetimicrobium genomatis</name>
    <dbReference type="NCBI Taxonomy" id="2569760"/>
    <lineage>
        <taxon>Bacteria</taxon>
        <taxon>Bacillati</taxon>
        <taxon>Candidatus Sysuimicrobiota</taxon>
        <taxon>Candidatus Sysuimicrobiia</taxon>
        <taxon>Candidatus Sysuimicrobiales</taxon>
        <taxon>Candidatus Segetimicrobiaceae</taxon>
        <taxon>Candidatus Segetimicrobium</taxon>
    </lineage>
</organism>
<dbReference type="InterPro" id="IPR023828">
    <property type="entry name" value="Peptidase_S8_Ser-AS"/>
</dbReference>
<sequence length="580" mass="59679">MNTRWRVLVFTIAVLCVLNGFAAAQILPLPLPPLPQPIVSTAAIDPILQQMLQTASLGQIIEAVLTFDHVPTAADLSAVTSTGVDVARFSVLPMIGVRGTNTQILALLGLSGLRSAYANRQLSYFLNQSVPLIGADRVWNELGITGKGVTIAVIDTGIDATHPDLPYGEKVIQNVKIAPDLFGTGSIVVEGLANTDTTSGHGTHVSSIAAGTGAALAGKYRGVAPGAKLVGVGAGDVIVILSALEGFDWVLANRARYAIRIISNSWGTTGSFSADDPINVASKMAHDAGMTVVFAAGNSGPATNTLNPYCVAPWVICVAAGAKDGKTLADFSSRGIPADALYHPTITAPGVSIAAARATTGIFINTFFAVDLLALGTDAIYYAVASGTSMATPHVAGTAALMLEANPGLTPDGVKALLQTSATPMPGYAVHEVGAGYLNAYNAVTGAIRPSVTRVEDNDPSITYTSNWVSGSDPRASGGGYTEASAAGERATLTFTGTGVTWIGFRYSFGGIARVYVDGVFAAEVDAYAATEPEQAEIFSSAGLAPGTHTLAIEVTGTHNPLAPSSSAYWIVVDAFDVTH</sequence>
<proteinExistence type="inferred from homology"/>
<feature type="active site" description="Charge relay system" evidence="5 6">
    <location>
        <position position="155"/>
    </location>
</feature>
<dbReference type="SUPFAM" id="SSF52743">
    <property type="entry name" value="Subtilisin-like"/>
    <property type="match status" value="1"/>
</dbReference>
<evidence type="ECO:0000256" key="5">
    <source>
        <dbReference type="PIRSR" id="PIRSR615500-1"/>
    </source>
</evidence>
<dbReference type="InterPro" id="IPR036852">
    <property type="entry name" value="Peptidase_S8/S53_dom_sf"/>
</dbReference>
<dbReference type="GO" id="GO:0004252">
    <property type="term" value="F:serine-type endopeptidase activity"/>
    <property type="evidence" value="ECO:0007669"/>
    <property type="project" value="UniProtKB-UniRule"/>
</dbReference>
<dbReference type="PROSITE" id="PS00138">
    <property type="entry name" value="SUBTILASE_SER"/>
    <property type="match status" value="1"/>
</dbReference>
<feature type="active site" description="Charge relay system" evidence="5 6">
    <location>
        <position position="201"/>
    </location>
</feature>
<dbReference type="EMBL" id="VBAP01000060">
    <property type="protein sequence ID" value="TMI73962.1"/>
    <property type="molecule type" value="Genomic_DNA"/>
</dbReference>
<comment type="caution">
    <text evidence="9">The sequence shown here is derived from an EMBL/GenBank/DDBJ whole genome shotgun (WGS) entry which is preliminary data.</text>
</comment>
<evidence type="ECO:0000256" key="1">
    <source>
        <dbReference type="ARBA" id="ARBA00011073"/>
    </source>
</evidence>
<reference evidence="9 10" key="1">
    <citation type="journal article" date="2019" name="Nat. Microbiol.">
        <title>Mediterranean grassland soil C-N compound turnover is dependent on rainfall and depth, and is mediated by genomically divergent microorganisms.</title>
        <authorList>
            <person name="Diamond S."/>
            <person name="Andeer P.F."/>
            <person name="Li Z."/>
            <person name="Crits-Christoph A."/>
            <person name="Burstein D."/>
            <person name="Anantharaman K."/>
            <person name="Lane K.R."/>
            <person name="Thomas B.C."/>
            <person name="Pan C."/>
            <person name="Northen T.R."/>
            <person name="Banfield J.F."/>
        </authorList>
    </citation>
    <scope>NUCLEOTIDE SEQUENCE [LARGE SCALE GENOMIC DNA]</scope>
    <source>
        <strain evidence="9">NP_8</strain>
    </source>
</reference>
<dbReference type="InterPro" id="IPR050131">
    <property type="entry name" value="Peptidase_S8_subtilisin-like"/>
</dbReference>
<evidence type="ECO:0000256" key="6">
    <source>
        <dbReference type="PROSITE-ProRule" id="PRU01240"/>
    </source>
</evidence>
<evidence type="ECO:0000256" key="7">
    <source>
        <dbReference type="RuleBase" id="RU003355"/>
    </source>
</evidence>
<dbReference type="InterPro" id="IPR023827">
    <property type="entry name" value="Peptidase_S8_Asp-AS"/>
</dbReference>
<dbReference type="PROSITE" id="PS51892">
    <property type="entry name" value="SUBTILASE"/>
    <property type="match status" value="1"/>
</dbReference>
<evidence type="ECO:0000256" key="3">
    <source>
        <dbReference type="ARBA" id="ARBA00022801"/>
    </source>
</evidence>
<evidence type="ECO:0000256" key="4">
    <source>
        <dbReference type="ARBA" id="ARBA00022825"/>
    </source>
</evidence>
<dbReference type="PRINTS" id="PR00723">
    <property type="entry name" value="SUBTILISIN"/>
</dbReference>
<accession>A0A537ISE1</accession>
<dbReference type="AlphaFoldDB" id="A0A537ISE1"/>
<dbReference type="Gene3D" id="2.60.120.260">
    <property type="entry name" value="Galactose-binding domain-like"/>
    <property type="match status" value="1"/>
</dbReference>
<keyword evidence="3 6" id="KW-0378">Hydrolase</keyword>
<keyword evidence="4 6" id="KW-0720">Serine protease</keyword>
<dbReference type="PANTHER" id="PTHR43806">
    <property type="entry name" value="PEPTIDASE S8"/>
    <property type="match status" value="1"/>
</dbReference>
<comment type="similarity">
    <text evidence="1 6 7">Belongs to the peptidase S8 family.</text>
</comment>
<feature type="active site" description="Charge relay system" evidence="5 6">
    <location>
        <position position="389"/>
    </location>
</feature>
<evidence type="ECO:0000259" key="8">
    <source>
        <dbReference type="Pfam" id="PF00082"/>
    </source>
</evidence>
<dbReference type="InterPro" id="IPR015500">
    <property type="entry name" value="Peptidase_S8_subtilisin-rel"/>
</dbReference>
<protein>
    <submittedName>
        <fullName evidence="9">Peptidase S8</fullName>
    </submittedName>
</protein>
<dbReference type="PANTHER" id="PTHR43806:SF65">
    <property type="entry name" value="SERINE PROTEASE APRX"/>
    <property type="match status" value="1"/>
</dbReference>
<dbReference type="Pfam" id="PF00082">
    <property type="entry name" value="Peptidase_S8"/>
    <property type="match status" value="1"/>
</dbReference>
<dbReference type="GO" id="GO:0006508">
    <property type="term" value="P:proteolysis"/>
    <property type="evidence" value="ECO:0007669"/>
    <property type="project" value="UniProtKB-KW"/>
</dbReference>
<gene>
    <name evidence="9" type="ORF">E6H05_08330</name>
</gene>
<keyword evidence="2 6" id="KW-0645">Protease</keyword>
<evidence type="ECO:0000256" key="2">
    <source>
        <dbReference type="ARBA" id="ARBA00022670"/>
    </source>
</evidence>
<dbReference type="PROSITE" id="PS00136">
    <property type="entry name" value="SUBTILASE_ASP"/>
    <property type="match status" value="1"/>
</dbReference>
<dbReference type="Proteomes" id="UP000318834">
    <property type="component" value="Unassembled WGS sequence"/>
</dbReference>
<evidence type="ECO:0000313" key="10">
    <source>
        <dbReference type="Proteomes" id="UP000318834"/>
    </source>
</evidence>
<name>A0A537ISE1_9BACT</name>